<comment type="caution">
    <text evidence="7">The sequence shown here is derived from an EMBL/GenBank/DDBJ whole genome shotgun (WGS) entry which is preliminary data.</text>
</comment>
<dbReference type="Gene3D" id="3.40.50.10310">
    <property type="entry name" value="Creatininase"/>
    <property type="match status" value="1"/>
</dbReference>
<dbReference type="InterPro" id="IPR024087">
    <property type="entry name" value="Creatininase-like_sf"/>
</dbReference>
<dbReference type="GO" id="GO:0016811">
    <property type="term" value="F:hydrolase activity, acting on carbon-nitrogen (but not peptide) bonds, in linear amides"/>
    <property type="evidence" value="ECO:0007669"/>
    <property type="project" value="TreeGrafter"/>
</dbReference>
<dbReference type="GO" id="GO:0046872">
    <property type="term" value="F:metal ion binding"/>
    <property type="evidence" value="ECO:0007669"/>
    <property type="project" value="UniProtKB-KW"/>
</dbReference>
<keyword evidence="2" id="KW-0479">Metal-binding</keyword>
<evidence type="ECO:0000256" key="2">
    <source>
        <dbReference type="ARBA" id="ARBA00022723"/>
    </source>
</evidence>
<dbReference type="InterPro" id="IPR003785">
    <property type="entry name" value="Creatininase/forma_Hydrolase"/>
</dbReference>
<reference evidence="7" key="1">
    <citation type="submission" date="2020-01" db="EMBL/GenBank/DDBJ databases">
        <authorList>
            <person name="Seo Y.L."/>
        </authorList>
    </citation>
    <scope>NUCLEOTIDE SEQUENCE</scope>
    <source>
        <strain evidence="7">R11</strain>
    </source>
</reference>
<dbReference type="Proteomes" id="UP000638732">
    <property type="component" value="Unassembled WGS sequence"/>
</dbReference>
<keyword evidence="6" id="KW-0732">Signal</keyword>
<evidence type="ECO:0000256" key="1">
    <source>
        <dbReference type="ARBA" id="ARBA00001947"/>
    </source>
</evidence>
<dbReference type="PANTHER" id="PTHR35005">
    <property type="entry name" value="3-DEHYDRO-SCYLLO-INOSOSE HYDROLASE"/>
    <property type="match status" value="1"/>
</dbReference>
<sequence length="289" mass="32568">MKSLLITLSVLLCSSAFAQQLPTRWDELSAVDWPAALEKSSQTCVLPIGILEKHGPHSPLGNDLIHVREIAARVVKNEYAVVFPDYFYGQINEARQQPGTFALPGVLIMQLLEATCDEIGRNGFKKIIIINGHGGNPEFLQFFMQNLLNKRHNYAVFLYTPGSDPEFQKQYAKLRKTDPSTDLHAGERETSTMLELRPDLIHVEKGTEQSGADQKRLPLTNLYTPIWWYASYPNHYAGQGEKATHELGKLIVDHEVAGFTDALKQVKADTKTLQLQNEYYDKVDNLGKN</sequence>
<protein>
    <submittedName>
        <fullName evidence="7">Creatininase family protein</fullName>
    </submittedName>
</protein>
<keyword evidence="3" id="KW-0378">Hydrolase</keyword>
<proteinExistence type="inferred from homology"/>
<dbReference type="PANTHER" id="PTHR35005:SF1">
    <property type="entry name" value="2-AMINO-5-FORMYLAMINO-6-RIBOSYLAMINOPYRIMIDIN-4(3H)-ONE 5'-MONOPHOSPHATE DEFORMYLASE"/>
    <property type="match status" value="1"/>
</dbReference>
<gene>
    <name evidence="7" type="ORF">GSY63_11600</name>
</gene>
<keyword evidence="4" id="KW-0862">Zinc</keyword>
<evidence type="ECO:0000256" key="6">
    <source>
        <dbReference type="SAM" id="SignalP"/>
    </source>
</evidence>
<evidence type="ECO:0000313" key="7">
    <source>
        <dbReference type="EMBL" id="NCD70004.1"/>
    </source>
</evidence>
<keyword evidence="8" id="KW-1185">Reference proteome</keyword>
<evidence type="ECO:0000256" key="5">
    <source>
        <dbReference type="ARBA" id="ARBA00024029"/>
    </source>
</evidence>
<comment type="cofactor">
    <cofactor evidence="1">
        <name>Zn(2+)</name>
        <dbReference type="ChEBI" id="CHEBI:29105"/>
    </cofactor>
</comment>
<accession>A0A965ZHD0</accession>
<dbReference type="RefSeq" id="WP_166585973.1">
    <property type="nucleotide sequence ID" value="NZ_WWEO01000042.1"/>
</dbReference>
<evidence type="ECO:0000313" key="8">
    <source>
        <dbReference type="Proteomes" id="UP000638732"/>
    </source>
</evidence>
<name>A0A965ZHD0_9SPHI</name>
<evidence type="ECO:0000256" key="3">
    <source>
        <dbReference type="ARBA" id="ARBA00022801"/>
    </source>
</evidence>
<organism evidence="7 8">
    <name type="scientific">Mucilaginibacter agri</name>
    <dbReference type="NCBI Taxonomy" id="2695265"/>
    <lineage>
        <taxon>Bacteria</taxon>
        <taxon>Pseudomonadati</taxon>
        <taxon>Bacteroidota</taxon>
        <taxon>Sphingobacteriia</taxon>
        <taxon>Sphingobacteriales</taxon>
        <taxon>Sphingobacteriaceae</taxon>
        <taxon>Mucilaginibacter</taxon>
    </lineage>
</organism>
<dbReference type="SUPFAM" id="SSF102215">
    <property type="entry name" value="Creatininase"/>
    <property type="match status" value="1"/>
</dbReference>
<feature type="chain" id="PRO_5037086159" evidence="6">
    <location>
        <begin position="19"/>
        <end position="289"/>
    </location>
</feature>
<feature type="signal peptide" evidence="6">
    <location>
        <begin position="1"/>
        <end position="18"/>
    </location>
</feature>
<comment type="similarity">
    <text evidence="5">Belongs to the creatininase superfamily.</text>
</comment>
<evidence type="ECO:0000256" key="4">
    <source>
        <dbReference type="ARBA" id="ARBA00022833"/>
    </source>
</evidence>
<dbReference type="AlphaFoldDB" id="A0A965ZHD0"/>
<dbReference type="Pfam" id="PF02633">
    <property type="entry name" value="Creatininase"/>
    <property type="match status" value="1"/>
</dbReference>
<dbReference type="GO" id="GO:0009231">
    <property type="term" value="P:riboflavin biosynthetic process"/>
    <property type="evidence" value="ECO:0007669"/>
    <property type="project" value="TreeGrafter"/>
</dbReference>
<reference evidence="7" key="2">
    <citation type="submission" date="2020-10" db="EMBL/GenBank/DDBJ databases">
        <title>Mucilaginibacter sp. nov., isolated from soil.</title>
        <authorList>
            <person name="Jeon C.O."/>
        </authorList>
    </citation>
    <scope>NUCLEOTIDE SEQUENCE</scope>
    <source>
        <strain evidence="7">R11</strain>
    </source>
</reference>
<dbReference type="EMBL" id="WWEO01000042">
    <property type="protein sequence ID" value="NCD70004.1"/>
    <property type="molecule type" value="Genomic_DNA"/>
</dbReference>